<reference evidence="2 3" key="1">
    <citation type="journal article" date="2007" name="Int. J. Syst. Evol. Microbiol.">
        <title>Chryseobacterium flavum sp. nov., isolated from polluted soil.</title>
        <authorList>
            <person name="Zhou Y."/>
            <person name="Dong J."/>
            <person name="Wang X."/>
            <person name="Huang X."/>
            <person name="Zhang K.Y."/>
            <person name="Zhang Y.Q."/>
            <person name="Guo Y.F."/>
            <person name="Lai R."/>
            <person name="Li W.J."/>
        </authorList>
    </citation>
    <scope>NUCLEOTIDE SEQUENCE [LARGE SCALE GENOMIC DNA]</scope>
    <source>
        <strain evidence="2 3">KCTC 12877</strain>
    </source>
</reference>
<feature type="transmembrane region" description="Helical" evidence="1">
    <location>
        <begin position="12"/>
        <end position="30"/>
    </location>
</feature>
<sequence length="92" mass="11010">MIKRLSVIWLFYRKIIPATVLFSLLCSFLLQFNPDSFGLSFLFILPVLHYFIYELRLKNEYYFYANFGISRLLLWIITVSSGLSIKIITWFL</sequence>
<dbReference type="EMBL" id="QNUE01000018">
    <property type="protein sequence ID" value="REC65144.1"/>
    <property type="molecule type" value="Genomic_DNA"/>
</dbReference>
<accession>A0A3D9CHF3</accession>
<evidence type="ECO:0000313" key="3">
    <source>
        <dbReference type="Proteomes" id="UP000256769"/>
    </source>
</evidence>
<keyword evidence="1" id="KW-1133">Transmembrane helix</keyword>
<organism evidence="2 3">
    <name type="scientific">Chryseobacterium flavum</name>
    <dbReference type="NCBI Taxonomy" id="415851"/>
    <lineage>
        <taxon>Bacteria</taxon>
        <taxon>Pseudomonadati</taxon>
        <taxon>Bacteroidota</taxon>
        <taxon>Flavobacteriia</taxon>
        <taxon>Flavobacteriales</taxon>
        <taxon>Weeksellaceae</taxon>
        <taxon>Chryseobacterium group</taxon>
        <taxon>Chryseobacterium</taxon>
    </lineage>
</organism>
<protein>
    <submittedName>
        <fullName evidence="2">Uncharacterized protein</fullName>
    </submittedName>
</protein>
<feature type="transmembrane region" description="Helical" evidence="1">
    <location>
        <begin position="72"/>
        <end position="91"/>
    </location>
</feature>
<dbReference type="AlphaFoldDB" id="A0A3D9CHF3"/>
<dbReference type="Proteomes" id="UP000256769">
    <property type="component" value="Unassembled WGS sequence"/>
</dbReference>
<feature type="transmembrane region" description="Helical" evidence="1">
    <location>
        <begin position="36"/>
        <end position="52"/>
    </location>
</feature>
<evidence type="ECO:0000313" key="2">
    <source>
        <dbReference type="EMBL" id="REC65144.1"/>
    </source>
</evidence>
<name>A0A3D9CHF3_9FLAO</name>
<comment type="caution">
    <text evidence="2">The sequence shown here is derived from an EMBL/GenBank/DDBJ whole genome shotgun (WGS) entry which is preliminary data.</text>
</comment>
<gene>
    <name evidence="2" type="ORF">DRF59_17635</name>
</gene>
<keyword evidence="1" id="KW-0812">Transmembrane</keyword>
<evidence type="ECO:0000256" key="1">
    <source>
        <dbReference type="SAM" id="Phobius"/>
    </source>
</evidence>
<keyword evidence="3" id="KW-1185">Reference proteome</keyword>
<proteinExistence type="predicted"/>
<keyword evidence="1" id="KW-0472">Membrane</keyword>